<dbReference type="InterPro" id="IPR011989">
    <property type="entry name" value="ARM-like"/>
</dbReference>
<protein>
    <recommendedName>
        <fullName evidence="3">Exportin-1/Importin-beta-like domain-containing protein</fullName>
    </recommendedName>
</protein>
<evidence type="ECO:0000313" key="2">
    <source>
        <dbReference type="Proteomes" id="UP000285712"/>
    </source>
</evidence>
<accession>A0A3R7A561</accession>
<gene>
    <name evidence="1" type="ORF">DYB35_004226</name>
</gene>
<organism evidence="1 2">
    <name type="scientific">Aphanomyces astaci</name>
    <name type="common">Crayfish plague agent</name>
    <dbReference type="NCBI Taxonomy" id="112090"/>
    <lineage>
        <taxon>Eukaryota</taxon>
        <taxon>Sar</taxon>
        <taxon>Stramenopiles</taxon>
        <taxon>Oomycota</taxon>
        <taxon>Saprolegniomycetes</taxon>
        <taxon>Saprolegniales</taxon>
        <taxon>Verrucalvaceae</taxon>
        <taxon>Aphanomyces</taxon>
    </lineage>
</organism>
<comment type="caution">
    <text evidence="1">The sequence shown here is derived from an EMBL/GenBank/DDBJ whole genome shotgun (WGS) entry which is preliminary data.</text>
</comment>
<name>A0A3R7A561_APHAT</name>
<sequence length="167" mass="18432">MQVGVVRPNVPAKWTWHFLTHALTSLRQFIDTCHPEMVEPYLESLLGSLFALLNLGHATAESRSVQEYAVSALSSIAGCCGESFGRFFNMVGLAVGPAVFGGDAAEILDVMTQMQHSSQYANDEILRSYLLQAWARWCKTLTHHFANYLPVVMPSLLDAAMVCSSTY</sequence>
<proteinExistence type="predicted"/>
<evidence type="ECO:0008006" key="3">
    <source>
        <dbReference type="Google" id="ProtNLM"/>
    </source>
</evidence>
<dbReference type="EMBL" id="QUTG01003261">
    <property type="protein sequence ID" value="RHY92374.1"/>
    <property type="molecule type" value="Genomic_DNA"/>
</dbReference>
<dbReference type="Gene3D" id="1.25.10.10">
    <property type="entry name" value="Leucine-rich Repeat Variant"/>
    <property type="match status" value="2"/>
</dbReference>
<dbReference type="SUPFAM" id="SSF48371">
    <property type="entry name" value="ARM repeat"/>
    <property type="match status" value="1"/>
</dbReference>
<dbReference type="AlphaFoldDB" id="A0A3R7A561"/>
<dbReference type="Proteomes" id="UP000285712">
    <property type="component" value="Unassembled WGS sequence"/>
</dbReference>
<reference evidence="1 2" key="1">
    <citation type="submission" date="2018-08" db="EMBL/GenBank/DDBJ databases">
        <title>Aphanomyces genome sequencing and annotation.</title>
        <authorList>
            <person name="Minardi D."/>
            <person name="Oidtmann B."/>
            <person name="Van Der Giezen M."/>
            <person name="Studholme D.J."/>
        </authorList>
    </citation>
    <scope>NUCLEOTIDE SEQUENCE [LARGE SCALE GENOMIC DNA]</scope>
    <source>
        <strain evidence="1 2">Sv</strain>
    </source>
</reference>
<dbReference type="VEuPathDB" id="FungiDB:H257_16099"/>
<evidence type="ECO:0000313" key="1">
    <source>
        <dbReference type="EMBL" id="RHY92374.1"/>
    </source>
</evidence>
<dbReference type="InterPro" id="IPR016024">
    <property type="entry name" value="ARM-type_fold"/>
</dbReference>